<comment type="caution">
    <text evidence="1">The sequence shown here is derived from an EMBL/GenBank/DDBJ whole genome shotgun (WGS) entry which is preliminary data.</text>
</comment>
<keyword evidence="2" id="KW-1185">Reference proteome</keyword>
<reference evidence="2" key="1">
    <citation type="submission" date="2019-07" db="EMBL/GenBank/DDBJ databases">
        <title>De Novo Assembly of kiwifruit Actinidia rufa.</title>
        <authorList>
            <person name="Sugita-Konishi S."/>
            <person name="Sato K."/>
            <person name="Mori E."/>
            <person name="Abe Y."/>
            <person name="Kisaki G."/>
            <person name="Hamano K."/>
            <person name="Suezawa K."/>
            <person name="Otani M."/>
            <person name="Fukuda T."/>
            <person name="Manabe T."/>
            <person name="Gomi K."/>
            <person name="Tabuchi M."/>
            <person name="Akimitsu K."/>
            <person name="Kataoka I."/>
        </authorList>
    </citation>
    <scope>NUCLEOTIDE SEQUENCE [LARGE SCALE GENOMIC DNA]</scope>
    <source>
        <strain evidence="2">cv. Fuchu</strain>
    </source>
</reference>
<dbReference type="Proteomes" id="UP000585474">
    <property type="component" value="Unassembled WGS sequence"/>
</dbReference>
<accession>A0A7J0DI24</accession>
<dbReference type="PANTHER" id="PTHR31635:SF196">
    <property type="entry name" value="REVERSE TRANSCRIPTASE DOMAIN-CONTAINING PROTEIN-RELATED"/>
    <property type="match status" value="1"/>
</dbReference>
<dbReference type="AlphaFoldDB" id="A0A7J0DI24"/>
<dbReference type="CDD" id="cd01650">
    <property type="entry name" value="RT_nLTR_like"/>
    <property type="match status" value="1"/>
</dbReference>
<organism evidence="1 2">
    <name type="scientific">Actinidia rufa</name>
    <dbReference type="NCBI Taxonomy" id="165716"/>
    <lineage>
        <taxon>Eukaryota</taxon>
        <taxon>Viridiplantae</taxon>
        <taxon>Streptophyta</taxon>
        <taxon>Embryophyta</taxon>
        <taxon>Tracheophyta</taxon>
        <taxon>Spermatophyta</taxon>
        <taxon>Magnoliopsida</taxon>
        <taxon>eudicotyledons</taxon>
        <taxon>Gunneridae</taxon>
        <taxon>Pentapetalae</taxon>
        <taxon>asterids</taxon>
        <taxon>Ericales</taxon>
        <taxon>Actinidiaceae</taxon>
        <taxon>Actinidia</taxon>
    </lineage>
</organism>
<gene>
    <name evidence="1" type="ORF">Acr_00g0041690</name>
</gene>
<evidence type="ECO:0000313" key="1">
    <source>
        <dbReference type="EMBL" id="GFS35711.1"/>
    </source>
</evidence>
<sequence length="167" mass="18425">MLKQINHYVLALIPKSKAADKVEDFRPIACCNVMYKVISKIIASRLAPTLCRIIDPAQAAFVQNRSMIENIFLLEIGQLKDNADFNFHPKCGGLKITHLAFADDLVILSRGDPRSVSLLMENLSHFGECSGLKVSFSKSNLFVACINSDDLASLKEISGFSQGSFPF</sequence>
<evidence type="ECO:0000313" key="2">
    <source>
        <dbReference type="Proteomes" id="UP000585474"/>
    </source>
</evidence>
<dbReference type="PANTHER" id="PTHR31635">
    <property type="entry name" value="REVERSE TRANSCRIPTASE DOMAIN-CONTAINING PROTEIN-RELATED"/>
    <property type="match status" value="1"/>
</dbReference>
<evidence type="ECO:0008006" key="3">
    <source>
        <dbReference type="Google" id="ProtNLM"/>
    </source>
</evidence>
<proteinExistence type="predicted"/>
<dbReference type="EMBL" id="BJWL01000237">
    <property type="protein sequence ID" value="GFS35711.1"/>
    <property type="molecule type" value="Genomic_DNA"/>
</dbReference>
<protein>
    <recommendedName>
        <fullName evidence="3">Reverse transcriptase domain-containing protein</fullName>
    </recommendedName>
</protein>
<dbReference type="OrthoDB" id="1934719at2759"/>
<name>A0A7J0DI24_9ERIC</name>